<dbReference type="AlphaFoldDB" id="A0A2J8K360"/>
<gene>
    <name evidence="3" type="ORF">CK820_G0042087</name>
</gene>
<dbReference type="Proteomes" id="UP000236370">
    <property type="component" value="Unassembled WGS sequence"/>
</dbReference>
<evidence type="ECO:0000256" key="1">
    <source>
        <dbReference type="SAM" id="Phobius"/>
    </source>
</evidence>
<keyword evidence="1" id="KW-0812">Transmembrane</keyword>
<feature type="transmembrane region" description="Helical" evidence="1">
    <location>
        <begin position="54"/>
        <end position="71"/>
    </location>
</feature>
<proteinExistence type="predicted"/>
<feature type="domain" description="Fatty acyl-CoA reductase C-terminal" evidence="2">
    <location>
        <begin position="1"/>
        <end position="36"/>
    </location>
</feature>
<feature type="non-terminal residue" evidence="3">
    <location>
        <position position="1"/>
    </location>
</feature>
<evidence type="ECO:0000313" key="3">
    <source>
        <dbReference type="EMBL" id="PNI29457.1"/>
    </source>
</evidence>
<protein>
    <submittedName>
        <fullName evidence="3">FAR2 isoform 1</fullName>
    </submittedName>
</protein>
<dbReference type="Pfam" id="PF03015">
    <property type="entry name" value="Sterile"/>
    <property type="match status" value="1"/>
</dbReference>
<name>A0A2J8K360_PANTR</name>
<sequence>LSPEDQRVFNFDVRQLNWLEYIENYVLGVKKYLLKEDMAGIPEAKQRLKRLRNIHYLFNTALFLIAWRLLIARSQMARNVWFFIM</sequence>
<comment type="caution">
    <text evidence="3">The sequence shown here is derived from an EMBL/GenBank/DDBJ whole genome shotgun (WGS) entry which is preliminary data.</text>
</comment>
<evidence type="ECO:0000259" key="2">
    <source>
        <dbReference type="Pfam" id="PF03015"/>
    </source>
</evidence>
<accession>A0A2J8K360</accession>
<reference evidence="3 4" key="1">
    <citation type="submission" date="2017-12" db="EMBL/GenBank/DDBJ databases">
        <title>High-resolution comparative analysis of great ape genomes.</title>
        <authorList>
            <person name="Pollen A."/>
            <person name="Hastie A."/>
            <person name="Hormozdiari F."/>
            <person name="Dougherty M."/>
            <person name="Liu R."/>
            <person name="Chaisson M."/>
            <person name="Hoppe E."/>
            <person name="Hill C."/>
            <person name="Pang A."/>
            <person name="Hillier L."/>
            <person name="Baker C."/>
            <person name="Armstrong J."/>
            <person name="Shendure J."/>
            <person name="Paten B."/>
            <person name="Wilson R."/>
            <person name="Chao H."/>
            <person name="Schneider V."/>
            <person name="Ventura M."/>
            <person name="Kronenberg Z."/>
            <person name="Murali S."/>
            <person name="Gordon D."/>
            <person name="Cantsilieris S."/>
            <person name="Munson K."/>
            <person name="Nelson B."/>
            <person name="Raja A."/>
            <person name="Underwood J."/>
            <person name="Diekhans M."/>
            <person name="Fiddes I."/>
            <person name="Haussler D."/>
            <person name="Eichler E."/>
        </authorList>
    </citation>
    <scope>NUCLEOTIDE SEQUENCE [LARGE SCALE GENOMIC DNA]</scope>
    <source>
        <strain evidence="3">Yerkes chimp pedigree #C0471</strain>
    </source>
</reference>
<keyword evidence="1" id="KW-1133">Transmembrane helix</keyword>
<keyword evidence="1" id="KW-0472">Membrane</keyword>
<evidence type="ECO:0000313" key="4">
    <source>
        <dbReference type="Proteomes" id="UP000236370"/>
    </source>
</evidence>
<organism evidence="3 4">
    <name type="scientific">Pan troglodytes</name>
    <name type="common">Chimpanzee</name>
    <dbReference type="NCBI Taxonomy" id="9598"/>
    <lineage>
        <taxon>Eukaryota</taxon>
        <taxon>Metazoa</taxon>
        <taxon>Chordata</taxon>
        <taxon>Craniata</taxon>
        <taxon>Vertebrata</taxon>
        <taxon>Euteleostomi</taxon>
        <taxon>Mammalia</taxon>
        <taxon>Eutheria</taxon>
        <taxon>Euarchontoglires</taxon>
        <taxon>Primates</taxon>
        <taxon>Haplorrhini</taxon>
        <taxon>Catarrhini</taxon>
        <taxon>Hominidae</taxon>
        <taxon>Pan</taxon>
    </lineage>
</organism>
<dbReference type="EMBL" id="NBAG03000397">
    <property type="protein sequence ID" value="PNI29457.1"/>
    <property type="molecule type" value="Genomic_DNA"/>
</dbReference>
<dbReference type="InterPro" id="IPR033640">
    <property type="entry name" value="FAR_C"/>
</dbReference>